<dbReference type="Proteomes" id="UP000315017">
    <property type="component" value="Chromosome"/>
</dbReference>
<dbReference type="InterPro" id="IPR050463">
    <property type="entry name" value="Gfo/Idh/MocA_oxidrdct_glycsds"/>
</dbReference>
<proteinExistence type="predicted"/>
<evidence type="ECO:0000313" key="4">
    <source>
        <dbReference type="Proteomes" id="UP000315017"/>
    </source>
</evidence>
<dbReference type="OrthoDB" id="128220at2"/>
<evidence type="ECO:0000313" key="3">
    <source>
        <dbReference type="EMBL" id="QDU30097.1"/>
    </source>
</evidence>
<feature type="chain" id="PRO_5021840622" evidence="1">
    <location>
        <begin position="23"/>
        <end position="352"/>
    </location>
</feature>
<dbReference type="KEGG" id="aagg:ETAA8_52160"/>
<dbReference type="PANTHER" id="PTHR43818">
    <property type="entry name" value="BCDNA.GH03377"/>
    <property type="match status" value="1"/>
</dbReference>
<keyword evidence="4" id="KW-1185">Reference proteome</keyword>
<protein>
    <submittedName>
        <fullName evidence="3">Oxidoreductase family, NAD-binding Rossmann fold</fullName>
    </submittedName>
</protein>
<dbReference type="GO" id="GO:0000166">
    <property type="term" value="F:nucleotide binding"/>
    <property type="evidence" value="ECO:0007669"/>
    <property type="project" value="InterPro"/>
</dbReference>
<accession>A0A517YIP0</accession>
<dbReference type="EMBL" id="CP036274">
    <property type="protein sequence ID" value="QDU30097.1"/>
    <property type="molecule type" value="Genomic_DNA"/>
</dbReference>
<name>A0A517YIP0_9BACT</name>
<feature type="domain" description="Gfo/Idh/MocA-like oxidoreductase N-terminal" evidence="2">
    <location>
        <begin position="32"/>
        <end position="162"/>
    </location>
</feature>
<dbReference type="InterPro" id="IPR036291">
    <property type="entry name" value="NAD(P)-bd_dom_sf"/>
</dbReference>
<evidence type="ECO:0000259" key="2">
    <source>
        <dbReference type="Pfam" id="PF01408"/>
    </source>
</evidence>
<dbReference type="SUPFAM" id="SSF51735">
    <property type="entry name" value="NAD(P)-binding Rossmann-fold domains"/>
    <property type="match status" value="1"/>
</dbReference>
<feature type="signal peptide" evidence="1">
    <location>
        <begin position="1"/>
        <end position="22"/>
    </location>
</feature>
<organism evidence="3 4">
    <name type="scientific">Anatilimnocola aggregata</name>
    <dbReference type="NCBI Taxonomy" id="2528021"/>
    <lineage>
        <taxon>Bacteria</taxon>
        <taxon>Pseudomonadati</taxon>
        <taxon>Planctomycetota</taxon>
        <taxon>Planctomycetia</taxon>
        <taxon>Pirellulales</taxon>
        <taxon>Pirellulaceae</taxon>
        <taxon>Anatilimnocola</taxon>
    </lineage>
</organism>
<dbReference type="AlphaFoldDB" id="A0A517YIP0"/>
<dbReference type="RefSeq" id="WP_145094995.1">
    <property type="nucleotide sequence ID" value="NZ_CP036274.1"/>
</dbReference>
<sequence length="352" mass="37786" precursor="true">MLSRLCFAFLIALFMPATFVAAQDVPAKPPVRVGVLGLDNYQAVAYSQLFNSPKAEGDLAGLKVVAALPIGSEKLPLELKDIPRWQAQIGKYGVEMVDSVDELLKRSDVIMVMTMDGRDHLKQIEPVLRAGKPVYIGRPFAASLADAIAIMKLAEETKTPCWSSSQHRFSPGFSGMKDHPEVGKVIGCDVYGGCTSDPSTPEFFWSALHSIETLYAIMGPGVTSVTCTSTPTAEQFTAVWADGRVGTYRGIKEGKVKYSATVFGDKGVSTAGVYGHGVPVGGIVPTKDKYMGYEGIAIEMAKFFKGAPVPVSPAETIELFTFLQAAEESKAAGGKTVRLDEVLKKHQAKIGK</sequence>
<dbReference type="Gene3D" id="3.30.360.10">
    <property type="entry name" value="Dihydrodipicolinate Reductase, domain 2"/>
    <property type="match status" value="1"/>
</dbReference>
<keyword evidence="1" id="KW-0732">Signal</keyword>
<gene>
    <name evidence="3" type="ORF">ETAA8_52160</name>
</gene>
<dbReference type="Gene3D" id="3.40.50.720">
    <property type="entry name" value="NAD(P)-binding Rossmann-like Domain"/>
    <property type="match status" value="1"/>
</dbReference>
<evidence type="ECO:0000256" key="1">
    <source>
        <dbReference type="SAM" id="SignalP"/>
    </source>
</evidence>
<dbReference type="PANTHER" id="PTHR43818:SF9">
    <property type="entry name" value="HYPOTHETICAL OXIDOREDUCTASE"/>
    <property type="match status" value="1"/>
</dbReference>
<dbReference type="Pfam" id="PF01408">
    <property type="entry name" value="GFO_IDH_MocA"/>
    <property type="match status" value="1"/>
</dbReference>
<dbReference type="InterPro" id="IPR000683">
    <property type="entry name" value="Gfo/Idh/MocA-like_OxRdtase_N"/>
</dbReference>
<reference evidence="3 4" key="1">
    <citation type="submission" date="2019-02" db="EMBL/GenBank/DDBJ databases">
        <title>Deep-cultivation of Planctomycetes and their phenomic and genomic characterization uncovers novel biology.</title>
        <authorList>
            <person name="Wiegand S."/>
            <person name="Jogler M."/>
            <person name="Boedeker C."/>
            <person name="Pinto D."/>
            <person name="Vollmers J."/>
            <person name="Rivas-Marin E."/>
            <person name="Kohn T."/>
            <person name="Peeters S.H."/>
            <person name="Heuer A."/>
            <person name="Rast P."/>
            <person name="Oberbeckmann S."/>
            <person name="Bunk B."/>
            <person name="Jeske O."/>
            <person name="Meyerdierks A."/>
            <person name="Storesund J.E."/>
            <person name="Kallscheuer N."/>
            <person name="Luecker S."/>
            <person name="Lage O.M."/>
            <person name="Pohl T."/>
            <person name="Merkel B.J."/>
            <person name="Hornburger P."/>
            <person name="Mueller R.-W."/>
            <person name="Bruemmer F."/>
            <person name="Labrenz M."/>
            <person name="Spormann A.M."/>
            <person name="Op den Camp H."/>
            <person name="Overmann J."/>
            <person name="Amann R."/>
            <person name="Jetten M.S.M."/>
            <person name="Mascher T."/>
            <person name="Medema M.H."/>
            <person name="Devos D.P."/>
            <person name="Kaster A.-K."/>
            <person name="Ovreas L."/>
            <person name="Rohde M."/>
            <person name="Galperin M.Y."/>
            <person name="Jogler C."/>
        </authorList>
    </citation>
    <scope>NUCLEOTIDE SEQUENCE [LARGE SCALE GENOMIC DNA]</scope>
    <source>
        <strain evidence="3 4">ETA_A8</strain>
    </source>
</reference>